<proteinExistence type="predicted"/>
<name>A0A433QYR9_9FUNG</name>
<comment type="caution">
    <text evidence="1">The sequence shown here is derived from an EMBL/GenBank/DDBJ whole genome shotgun (WGS) entry which is preliminary data.</text>
</comment>
<protein>
    <submittedName>
        <fullName evidence="1">Uncharacterized protein</fullName>
    </submittedName>
</protein>
<keyword evidence="2" id="KW-1185">Reference proteome</keyword>
<dbReference type="EMBL" id="RBNJ01000296">
    <property type="protein sequence ID" value="RUS34928.1"/>
    <property type="molecule type" value="Genomic_DNA"/>
</dbReference>
<evidence type="ECO:0000313" key="2">
    <source>
        <dbReference type="Proteomes" id="UP000274822"/>
    </source>
</evidence>
<dbReference type="Proteomes" id="UP000274822">
    <property type="component" value="Unassembled WGS sequence"/>
</dbReference>
<organism evidence="1 2">
    <name type="scientific">Jimgerdemannia flammicorona</name>
    <dbReference type="NCBI Taxonomy" id="994334"/>
    <lineage>
        <taxon>Eukaryota</taxon>
        <taxon>Fungi</taxon>
        <taxon>Fungi incertae sedis</taxon>
        <taxon>Mucoromycota</taxon>
        <taxon>Mucoromycotina</taxon>
        <taxon>Endogonomycetes</taxon>
        <taxon>Endogonales</taxon>
        <taxon>Endogonaceae</taxon>
        <taxon>Jimgerdemannia</taxon>
    </lineage>
</organism>
<sequence>MTVGCVFGKGNLANGNLANGNLAIGNLANGNLANLQGACHHKRTIEWFYFVHNSLIPLYLISHFHIADTQLTMLDISGRSIFAKQSTPHDWQCDATVPHAILSLHVFDRQLHAKPSAFYAARYRDGVGHASDGGVAKGISGGKMATVGPLPSFLSAR</sequence>
<dbReference type="AlphaFoldDB" id="A0A433QYR9"/>
<accession>A0A433QYR9</accession>
<evidence type="ECO:0000313" key="1">
    <source>
        <dbReference type="EMBL" id="RUS34928.1"/>
    </source>
</evidence>
<gene>
    <name evidence="1" type="ORF">BC938DRAFT_477818</name>
</gene>
<reference evidence="1 2" key="1">
    <citation type="journal article" date="2018" name="New Phytol.">
        <title>Phylogenomics of Endogonaceae and evolution of mycorrhizas within Mucoromycota.</title>
        <authorList>
            <person name="Chang Y."/>
            <person name="Desiro A."/>
            <person name="Na H."/>
            <person name="Sandor L."/>
            <person name="Lipzen A."/>
            <person name="Clum A."/>
            <person name="Barry K."/>
            <person name="Grigoriev I.V."/>
            <person name="Martin F.M."/>
            <person name="Stajich J.E."/>
            <person name="Smith M.E."/>
            <person name="Bonito G."/>
            <person name="Spatafora J.W."/>
        </authorList>
    </citation>
    <scope>NUCLEOTIDE SEQUENCE [LARGE SCALE GENOMIC DNA]</scope>
    <source>
        <strain evidence="1 2">AD002</strain>
    </source>
</reference>